<gene>
    <name evidence="2" type="ORF">BG61_14000</name>
</gene>
<name>A0A069PNI3_9BURK</name>
<dbReference type="Pfam" id="PF18014">
    <property type="entry name" value="Acetyltransf_18"/>
    <property type="match status" value="1"/>
</dbReference>
<comment type="caution">
    <text evidence="2">The sequence shown here is derived from an EMBL/GenBank/DDBJ whole genome shotgun (WGS) entry which is preliminary data.</text>
</comment>
<evidence type="ECO:0000313" key="2">
    <source>
        <dbReference type="EMBL" id="KDR42022.1"/>
    </source>
</evidence>
<keyword evidence="2" id="KW-0808">Transferase</keyword>
<dbReference type="CDD" id="cd04301">
    <property type="entry name" value="NAT_SF"/>
    <property type="match status" value="1"/>
</dbReference>
<dbReference type="GO" id="GO:0016747">
    <property type="term" value="F:acyltransferase activity, transferring groups other than amino-acyl groups"/>
    <property type="evidence" value="ECO:0007669"/>
    <property type="project" value="InterPro"/>
</dbReference>
<dbReference type="PROSITE" id="PS51186">
    <property type="entry name" value="GNAT"/>
    <property type="match status" value="1"/>
</dbReference>
<evidence type="ECO:0000313" key="3">
    <source>
        <dbReference type="Proteomes" id="UP000027466"/>
    </source>
</evidence>
<dbReference type="Pfam" id="PF00583">
    <property type="entry name" value="Acetyltransf_1"/>
    <property type="match status" value="1"/>
</dbReference>
<dbReference type="STRING" id="60547.GCA_000751215_06055"/>
<sequence length="289" mass="30747">MTETGNTDPAFSIRRMTPGDVELALEWAAAEGWNPGRHDARCFFAADPQGFFIGEQGGEPVGCVSAVAYGDGFGFIGLYIVKPEFRGKGLGMRLWEAGMAYLGDRNIGLDGVVAQQANYRRSGFRLAYRNIRFEGTAQGSAGGGVPPGIVELPAVPFGQLVDYDSLMFSAPRPAFLRAWCDHPGAVARAAMKDGGLRGYGVLRPCRSGYKIGPLFADDSATAAALHDALVAAVPGETVFLDVPEVNAAAVALAVGRDMKSVFETARMYTGEPPRVPVERVYGVTTFELG</sequence>
<accession>A0A069PNI3</accession>
<dbReference type="SUPFAM" id="SSF55729">
    <property type="entry name" value="Acyl-CoA N-acyltransferases (Nat)"/>
    <property type="match status" value="1"/>
</dbReference>
<reference evidence="2 3" key="1">
    <citation type="submission" date="2014-03" db="EMBL/GenBank/DDBJ databases">
        <title>Draft Genome Sequences of Four Burkholderia Strains.</title>
        <authorList>
            <person name="Liu X.Y."/>
            <person name="Li C.X."/>
            <person name="Xu J.H."/>
        </authorList>
    </citation>
    <scope>NUCLEOTIDE SEQUENCE [LARGE SCALE GENOMIC DNA]</scope>
    <source>
        <strain evidence="2 3">DSM 50014</strain>
    </source>
</reference>
<keyword evidence="3" id="KW-1185">Reference proteome</keyword>
<dbReference type="InterPro" id="IPR000182">
    <property type="entry name" value="GNAT_dom"/>
</dbReference>
<dbReference type="InterPro" id="IPR052729">
    <property type="entry name" value="Acyl/Acetyltrans_Enzymes"/>
</dbReference>
<organism evidence="2 3">
    <name type="scientific">Caballeronia glathei</name>
    <dbReference type="NCBI Taxonomy" id="60547"/>
    <lineage>
        <taxon>Bacteria</taxon>
        <taxon>Pseudomonadati</taxon>
        <taxon>Pseudomonadota</taxon>
        <taxon>Betaproteobacteria</taxon>
        <taxon>Burkholderiales</taxon>
        <taxon>Burkholderiaceae</taxon>
        <taxon>Caballeronia</taxon>
    </lineage>
</organism>
<feature type="domain" description="N-acetyltransferase" evidence="1">
    <location>
        <begin position="11"/>
        <end position="162"/>
    </location>
</feature>
<evidence type="ECO:0000259" key="1">
    <source>
        <dbReference type="PROSITE" id="PS51186"/>
    </source>
</evidence>
<protein>
    <submittedName>
        <fullName evidence="2">GCN5 family acetyltransferase</fullName>
    </submittedName>
</protein>
<dbReference type="InterPro" id="IPR016181">
    <property type="entry name" value="Acyl_CoA_acyltransferase"/>
</dbReference>
<dbReference type="RefSeq" id="WP_035938874.1">
    <property type="nucleotide sequence ID" value="NZ_CADFFX010000024.1"/>
</dbReference>
<dbReference type="EMBL" id="JFHC01000021">
    <property type="protein sequence ID" value="KDR42022.1"/>
    <property type="molecule type" value="Genomic_DNA"/>
</dbReference>
<dbReference type="Gene3D" id="3.40.630.90">
    <property type="match status" value="1"/>
</dbReference>
<proteinExistence type="predicted"/>
<dbReference type="Proteomes" id="UP000027466">
    <property type="component" value="Unassembled WGS sequence"/>
</dbReference>
<dbReference type="AlphaFoldDB" id="A0A069PNI3"/>
<dbReference type="PANTHER" id="PTHR47237">
    <property type="entry name" value="SLL0310 PROTEIN"/>
    <property type="match status" value="1"/>
</dbReference>
<dbReference type="Gene3D" id="3.40.630.30">
    <property type="match status" value="1"/>
</dbReference>
<dbReference type="PANTHER" id="PTHR47237:SF1">
    <property type="entry name" value="SLL0310 PROTEIN"/>
    <property type="match status" value="1"/>
</dbReference>
<dbReference type="InterPro" id="IPR041496">
    <property type="entry name" value="YitH/HolE_GNAT"/>
</dbReference>